<keyword evidence="8" id="KW-0067">ATP-binding</keyword>
<dbReference type="Gene3D" id="3.30.200.20">
    <property type="entry name" value="Phosphorylase Kinase, domain 1"/>
    <property type="match status" value="1"/>
</dbReference>
<evidence type="ECO:0000256" key="4">
    <source>
        <dbReference type="ARBA" id="ARBA00022729"/>
    </source>
</evidence>
<reference evidence="12 13" key="1">
    <citation type="submission" date="2024-12" db="EMBL/GenBank/DDBJ databases">
        <title>The unique morphological basis and parallel evolutionary history of personate flowers in Penstemon.</title>
        <authorList>
            <person name="Depatie T.H."/>
            <person name="Wessinger C.A."/>
        </authorList>
    </citation>
    <scope>NUCLEOTIDE SEQUENCE [LARGE SCALE GENOMIC DNA]</scope>
    <source>
        <strain evidence="12">WTNN_2</strain>
        <tissue evidence="12">Leaf</tissue>
    </source>
</reference>
<evidence type="ECO:0000256" key="6">
    <source>
        <dbReference type="ARBA" id="ARBA00022989"/>
    </source>
</evidence>
<evidence type="ECO:0000256" key="2">
    <source>
        <dbReference type="ARBA" id="ARBA00022614"/>
    </source>
</evidence>
<dbReference type="PANTHER" id="PTHR48007">
    <property type="entry name" value="LEUCINE-RICH REPEAT RECEPTOR-LIKE PROTEIN KINASE PXC1"/>
    <property type="match status" value="1"/>
</dbReference>
<evidence type="ECO:0000313" key="12">
    <source>
        <dbReference type="EMBL" id="KAL3818644.1"/>
    </source>
</evidence>
<sequence>MDNVESSFIFITFLLLSSITNAETIKVRDALVQFMSKLSPLHDQNESNWGWNKTSDPCKDNWKGITCHNNSPTIKKIVLEELNLTGQLDAISLCTAKSLTVLSLNSNNIMGTISEDISKCSKLTHIYLHTNNFSGNLPNSLSKLSNLKRLDVSKNRFSGAIPDMSRISGLLTFLAENNNFNGGIPNFDFSNLETFNVSNNNLSGPAPDFGGRFNETSLLNNPGLCGNLLSNSCPLSTPSAKNRDSFNKNYFIYSGYAAIGFIILCLLAFLLIQKGKSKQKNNDPKEEFKKEASISTTSSETKKRSEFSITSAESAKGSPSSSLVVLSSAVVNGLRFEDLLRSPAELIGRGKNGSLYKVMMMKEKLNVAVKRIRDWEITGDGFKKRMQRIDEVKHVNVMNIVAFYCSKQEKLLVYEFQENGSLFKLLHGSQNGQSLEWESRLNVAAKISAALSFMHENLQADGIAHGNLKSSNILFSKQMDPCLSEYGLAEVENDQDRSFLDQKNAFKSDVYSFGLILLELLTGKLVQNNGFDIANWVNSAIREEWTVEVFDKGLVSEGANEEQMVNLLHVALKCINSSPEARPNMREIVGMINSIKDYEVKSSNSDP</sequence>
<dbReference type="InterPro" id="IPR017441">
    <property type="entry name" value="Protein_kinase_ATP_BS"/>
</dbReference>
<keyword evidence="2" id="KW-0433">Leucine-rich repeat</keyword>
<protein>
    <recommendedName>
        <fullName evidence="11">Protein kinase domain-containing protein</fullName>
    </recommendedName>
</protein>
<evidence type="ECO:0000256" key="1">
    <source>
        <dbReference type="ARBA" id="ARBA00004370"/>
    </source>
</evidence>
<keyword evidence="4 10" id="KW-0732">Signal</keyword>
<feature type="signal peptide" evidence="10">
    <location>
        <begin position="1"/>
        <end position="22"/>
    </location>
</feature>
<dbReference type="Gene3D" id="1.10.510.10">
    <property type="entry name" value="Transferase(Phosphotransferase) domain 1"/>
    <property type="match status" value="1"/>
</dbReference>
<dbReference type="InterPro" id="IPR046959">
    <property type="entry name" value="PRK1-6/SRF4-like"/>
</dbReference>
<feature type="chain" id="PRO_5044827101" description="Protein kinase domain-containing protein" evidence="10">
    <location>
        <begin position="23"/>
        <end position="607"/>
    </location>
</feature>
<keyword evidence="5" id="KW-0677">Repeat</keyword>
<name>A0ABD3S2D2_9LAMI</name>
<dbReference type="PROSITE" id="PS00107">
    <property type="entry name" value="PROTEIN_KINASE_ATP"/>
    <property type="match status" value="1"/>
</dbReference>
<dbReference type="PANTHER" id="PTHR48007:SF79">
    <property type="entry name" value="(WILD MALAYSIAN BANANA) HYPOTHETICAL PROTEIN"/>
    <property type="match status" value="1"/>
</dbReference>
<dbReference type="PROSITE" id="PS50011">
    <property type="entry name" value="PROTEIN_KINASE_DOM"/>
    <property type="match status" value="1"/>
</dbReference>
<comment type="caution">
    <text evidence="12">The sequence shown here is derived from an EMBL/GenBank/DDBJ whole genome shotgun (WGS) entry which is preliminary data.</text>
</comment>
<dbReference type="GO" id="GO:0016020">
    <property type="term" value="C:membrane"/>
    <property type="evidence" value="ECO:0007669"/>
    <property type="project" value="UniProtKB-SubCell"/>
</dbReference>
<evidence type="ECO:0000313" key="13">
    <source>
        <dbReference type="Proteomes" id="UP001634393"/>
    </source>
</evidence>
<evidence type="ECO:0000256" key="10">
    <source>
        <dbReference type="SAM" id="SignalP"/>
    </source>
</evidence>
<dbReference type="Pfam" id="PF08263">
    <property type="entry name" value="LRRNT_2"/>
    <property type="match status" value="1"/>
</dbReference>
<dbReference type="InterPro" id="IPR000719">
    <property type="entry name" value="Prot_kinase_dom"/>
</dbReference>
<accession>A0ABD3S2D2</accession>
<dbReference type="Pfam" id="PF00560">
    <property type="entry name" value="LRR_1"/>
    <property type="match status" value="4"/>
</dbReference>
<feature type="domain" description="Protein kinase" evidence="11">
    <location>
        <begin position="341"/>
        <end position="607"/>
    </location>
</feature>
<proteinExistence type="predicted"/>
<evidence type="ECO:0000256" key="7">
    <source>
        <dbReference type="ARBA" id="ARBA00023136"/>
    </source>
</evidence>
<keyword evidence="6 9" id="KW-1133">Transmembrane helix</keyword>
<keyword evidence="7 9" id="KW-0472">Membrane</keyword>
<comment type="subcellular location">
    <subcellularLocation>
        <location evidence="1">Membrane</location>
    </subcellularLocation>
</comment>
<dbReference type="InterPro" id="IPR011009">
    <property type="entry name" value="Kinase-like_dom_sf"/>
</dbReference>
<dbReference type="FunFam" id="3.80.10.10:FF:000400">
    <property type="entry name" value="Nuclear pore complex protein NUP107"/>
    <property type="match status" value="1"/>
</dbReference>
<evidence type="ECO:0000256" key="5">
    <source>
        <dbReference type="ARBA" id="ARBA00022737"/>
    </source>
</evidence>
<dbReference type="AlphaFoldDB" id="A0ABD3S2D2"/>
<feature type="transmembrane region" description="Helical" evidence="9">
    <location>
        <begin position="250"/>
        <end position="272"/>
    </location>
</feature>
<gene>
    <name evidence="12" type="ORF">ACJIZ3_004549</name>
</gene>
<dbReference type="Proteomes" id="UP001634393">
    <property type="component" value="Unassembled WGS sequence"/>
</dbReference>
<dbReference type="SUPFAM" id="SSF52058">
    <property type="entry name" value="L domain-like"/>
    <property type="match status" value="1"/>
</dbReference>
<dbReference type="InterPro" id="IPR032675">
    <property type="entry name" value="LRR_dom_sf"/>
</dbReference>
<evidence type="ECO:0000256" key="9">
    <source>
        <dbReference type="SAM" id="Phobius"/>
    </source>
</evidence>
<evidence type="ECO:0000259" key="11">
    <source>
        <dbReference type="PROSITE" id="PS50011"/>
    </source>
</evidence>
<keyword evidence="8" id="KW-0547">Nucleotide-binding</keyword>
<dbReference type="GO" id="GO:0005524">
    <property type="term" value="F:ATP binding"/>
    <property type="evidence" value="ECO:0007669"/>
    <property type="project" value="UniProtKB-UniRule"/>
</dbReference>
<keyword evidence="3 9" id="KW-0812">Transmembrane</keyword>
<dbReference type="SUPFAM" id="SSF56112">
    <property type="entry name" value="Protein kinase-like (PK-like)"/>
    <property type="match status" value="1"/>
</dbReference>
<dbReference type="Pfam" id="PF00069">
    <property type="entry name" value="Pkinase"/>
    <property type="match status" value="1"/>
</dbReference>
<evidence type="ECO:0000256" key="3">
    <source>
        <dbReference type="ARBA" id="ARBA00022692"/>
    </source>
</evidence>
<dbReference type="Gene3D" id="3.80.10.10">
    <property type="entry name" value="Ribonuclease Inhibitor"/>
    <property type="match status" value="3"/>
</dbReference>
<evidence type="ECO:0000256" key="8">
    <source>
        <dbReference type="PROSITE-ProRule" id="PRU10141"/>
    </source>
</evidence>
<organism evidence="12 13">
    <name type="scientific">Penstemon smallii</name>
    <dbReference type="NCBI Taxonomy" id="265156"/>
    <lineage>
        <taxon>Eukaryota</taxon>
        <taxon>Viridiplantae</taxon>
        <taxon>Streptophyta</taxon>
        <taxon>Embryophyta</taxon>
        <taxon>Tracheophyta</taxon>
        <taxon>Spermatophyta</taxon>
        <taxon>Magnoliopsida</taxon>
        <taxon>eudicotyledons</taxon>
        <taxon>Gunneridae</taxon>
        <taxon>Pentapetalae</taxon>
        <taxon>asterids</taxon>
        <taxon>lamiids</taxon>
        <taxon>Lamiales</taxon>
        <taxon>Plantaginaceae</taxon>
        <taxon>Cheloneae</taxon>
        <taxon>Penstemon</taxon>
    </lineage>
</organism>
<dbReference type="EMBL" id="JBJXBP010000007">
    <property type="protein sequence ID" value="KAL3818644.1"/>
    <property type="molecule type" value="Genomic_DNA"/>
</dbReference>
<feature type="binding site" evidence="8">
    <location>
        <position position="370"/>
    </location>
    <ligand>
        <name>ATP</name>
        <dbReference type="ChEBI" id="CHEBI:30616"/>
    </ligand>
</feature>
<keyword evidence="13" id="KW-1185">Reference proteome</keyword>
<dbReference type="InterPro" id="IPR013210">
    <property type="entry name" value="LRR_N_plant-typ"/>
</dbReference>
<dbReference type="InterPro" id="IPR001611">
    <property type="entry name" value="Leu-rich_rpt"/>
</dbReference>